<feature type="compositionally biased region" description="Polar residues" evidence="1">
    <location>
        <begin position="43"/>
        <end position="81"/>
    </location>
</feature>
<keyword evidence="3" id="KW-1185">Reference proteome</keyword>
<evidence type="ECO:0000313" key="3">
    <source>
        <dbReference type="Proteomes" id="UP001590951"/>
    </source>
</evidence>
<protein>
    <submittedName>
        <fullName evidence="2">Uncharacterized protein</fullName>
    </submittedName>
</protein>
<reference evidence="2 3" key="1">
    <citation type="submission" date="2024-09" db="EMBL/GenBank/DDBJ databases">
        <title>Rethinking Asexuality: The Enigmatic Case of Functional Sexual Genes in Lepraria (Stereocaulaceae).</title>
        <authorList>
            <person name="Doellman M."/>
            <person name="Sun Y."/>
            <person name="Barcenas-Pena A."/>
            <person name="Lumbsch H.T."/>
            <person name="Grewe F."/>
        </authorList>
    </citation>
    <scope>NUCLEOTIDE SEQUENCE [LARGE SCALE GENOMIC DNA]</scope>
    <source>
        <strain evidence="2 3">Grewe 0041</strain>
    </source>
</reference>
<sequence>MNLMAWRLSVLPSLRPRHPRTLPFSTFSERAMIATKRRRESSVAATPTLSYNNGLHSSSVAQSPPTRHLQQARSSQQNPTKRVSPRPPRSRLSSVAPSSQPRAAHRHSRLASTAPSADSVRPENEAEGEEREQSDHLDEVVMAVEMRNRGTVGCAYYLPREQKLYMVSQ</sequence>
<evidence type="ECO:0000313" key="2">
    <source>
        <dbReference type="EMBL" id="KAL2059621.1"/>
    </source>
</evidence>
<comment type="caution">
    <text evidence="2">The sequence shown here is derived from an EMBL/GenBank/DDBJ whole genome shotgun (WGS) entry which is preliminary data.</text>
</comment>
<evidence type="ECO:0000256" key="1">
    <source>
        <dbReference type="SAM" id="MobiDB-lite"/>
    </source>
</evidence>
<dbReference type="EMBL" id="JBHFEH010000001">
    <property type="protein sequence ID" value="KAL2059621.1"/>
    <property type="molecule type" value="Genomic_DNA"/>
</dbReference>
<proteinExistence type="predicted"/>
<dbReference type="Proteomes" id="UP001590951">
    <property type="component" value="Unassembled WGS sequence"/>
</dbReference>
<gene>
    <name evidence="2" type="ORF">ABVK25_000914</name>
</gene>
<feature type="region of interest" description="Disordered" evidence="1">
    <location>
        <begin position="36"/>
        <end position="138"/>
    </location>
</feature>
<organism evidence="2 3">
    <name type="scientific">Lepraria finkii</name>
    <dbReference type="NCBI Taxonomy" id="1340010"/>
    <lineage>
        <taxon>Eukaryota</taxon>
        <taxon>Fungi</taxon>
        <taxon>Dikarya</taxon>
        <taxon>Ascomycota</taxon>
        <taxon>Pezizomycotina</taxon>
        <taxon>Lecanoromycetes</taxon>
        <taxon>OSLEUM clade</taxon>
        <taxon>Lecanoromycetidae</taxon>
        <taxon>Lecanorales</taxon>
        <taxon>Lecanorineae</taxon>
        <taxon>Stereocaulaceae</taxon>
        <taxon>Lepraria</taxon>
    </lineage>
</organism>
<feature type="compositionally biased region" description="Low complexity" evidence="1">
    <location>
        <begin position="90"/>
        <end position="99"/>
    </location>
</feature>
<accession>A0ABR4BP86</accession>
<name>A0ABR4BP86_9LECA</name>